<keyword evidence="7 8" id="KW-0694">RNA-binding</keyword>
<dbReference type="InterPro" id="IPR012340">
    <property type="entry name" value="NA-bd_OB-fold"/>
</dbReference>
<comment type="cofactor">
    <cofactor evidence="8">
        <name>Mg(2+)</name>
        <dbReference type="ChEBI" id="CHEBI:18420"/>
    </cofactor>
    <text evidence="8">Binds 1 Mg(2+) ion per subunit.</text>
</comment>
<feature type="domain" description="RNA-binding protein AU-1/Ribonuclease E/G" evidence="10">
    <location>
        <begin position="311"/>
        <end position="581"/>
    </location>
</feature>
<dbReference type="GO" id="GO:0019843">
    <property type="term" value="F:rRNA binding"/>
    <property type="evidence" value="ECO:0007669"/>
    <property type="project" value="UniProtKB-KW"/>
</dbReference>
<dbReference type="NCBIfam" id="TIGR00757">
    <property type="entry name" value="RNaseEG"/>
    <property type="match status" value="1"/>
</dbReference>
<feature type="compositionally biased region" description="Basic and acidic residues" evidence="9">
    <location>
        <begin position="750"/>
        <end position="769"/>
    </location>
</feature>
<feature type="compositionally biased region" description="Low complexity" evidence="9">
    <location>
        <begin position="691"/>
        <end position="700"/>
    </location>
</feature>
<evidence type="ECO:0000313" key="12">
    <source>
        <dbReference type="EMBL" id="SNT75923.1"/>
    </source>
</evidence>
<dbReference type="GO" id="GO:0006402">
    <property type="term" value="P:mRNA catabolic process"/>
    <property type="evidence" value="ECO:0007669"/>
    <property type="project" value="UniProtKB-UniRule"/>
</dbReference>
<reference evidence="12 13" key="1">
    <citation type="submission" date="2017-07" db="EMBL/GenBank/DDBJ databases">
        <authorList>
            <person name="Sun Z.S."/>
            <person name="Albrecht U."/>
            <person name="Echele G."/>
            <person name="Lee C.C."/>
        </authorList>
    </citation>
    <scope>NUCLEOTIDE SEQUENCE [LARGE SCALE GENOMIC DNA]</scope>
    <source>
        <strain evidence="12 13">CGMCC 1.12710</strain>
    </source>
</reference>
<keyword evidence="4 8" id="KW-0255">Endonuclease</keyword>
<evidence type="ECO:0000256" key="7">
    <source>
        <dbReference type="ARBA" id="ARBA00022884"/>
    </source>
</evidence>
<comment type="subcellular location">
    <subcellularLocation>
        <location evidence="8">Cytoplasm</location>
    </subcellularLocation>
    <subcellularLocation>
        <location evidence="8">Cell inner membrane</location>
        <topology evidence="8">Peripheral membrane protein</topology>
        <orientation evidence="8">Cytoplasmic side</orientation>
    </subcellularLocation>
</comment>
<dbReference type="GO" id="GO:0008033">
    <property type="term" value="P:tRNA processing"/>
    <property type="evidence" value="ECO:0007669"/>
    <property type="project" value="UniProtKB-UniRule"/>
</dbReference>
<dbReference type="InterPro" id="IPR004659">
    <property type="entry name" value="RNase_E/G"/>
</dbReference>
<feature type="domain" description="RNase E/G thioredoxin-like" evidence="11">
    <location>
        <begin position="594"/>
        <end position="677"/>
    </location>
</feature>
<dbReference type="GO" id="GO:0000049">
    <property type="term" value="F:tRNA binding"/>
    <property type="evidence" value="ECO:0007669"/>
    <property type="project" value="UniProtKB-KW"/>
</dbReference>
<keyword evidence="8" id="KW-0997">Cell inner membrane</keyword>
<comment type="function">
    <text evidence="8">Endoribonuclease that plays a central role in RNA processing and decay. Required for the maturation of 5S and 16S rRNAs and the majority of tRNAs. Also involved in the degradation of most mRNAs.</text>
</comment>
<dbReference type="AlphaFoldDB" id="A0A239Q0Z2"/>
<feature type="compositionally biased region" description="Acidic residues" evidence="9">
    <location>
        <begin position="133"/>
        <end position="157"/>
    </location>
</feature>
<keyword evidence="3 8" id="KW-0479">Metal-binding</keyword>
<accession>A0A239Q0Z2</accession>
<dbReference type="SUPFAM" id="SSF50249">
    <property type="entry name" value="Nucleic acid-binding proteins"/>
    <property type="match status" value="1"/>
</dbReference>
<feature type="compositionally biased region" description="Basic residues" evidence="9">
    <location>
        <begin position="783"/>
        <end position="798"/>
    </location>
</feature>
<dbReference type="HAMAP" id="MF_00970">
    <property type="entry name" value="RNase_E"/>
    <property type="match status" value="1"/>
</dbReference>
<dbReference type="InterPro" id="IPR028878">
    <property type="entry name" value="RNase_E"/>
</dbReference>
<evidence type="ECO:0000256" key="9">
    <source>
        <dbReference type="SAM" id="MobiDB-lite"/>
    </source>
</evidence>
<feature type="region of interest" description="Disordered" evidence="9">
    <location>
        <begin position="104"/>
        <end position="160"/>
    </location>
</feature>
<dbReference type="Gene3D" id="2.40.50.140">
    <property type="entry name" value="Nucleic acid-binding proteins"/>
    <property type="match status" value="1"/>
</dbReference>
<keyword evidence="8" id="KW-0820">tRNA-binding</keyword>
<proteinExistence type="inferred from homology"/>
<feature type="compositionally biased region" description="Basic and acidic residues" evidence="9">
    <location>
        <begin position="890"/>
        <end position="901"/>
    </location>
</feature>
<feature type="region of interest" description="Disordered" evidence="9">
    <location>
        <begin position="172"/>
        <end position="258"/>
    </location>
</feature>
<dbReference type="Proteomes" id="UP000198346">
    <property type="component" value="Unassembled WGS sequence"/>
</dbReference>
<evidence type="ECO:0000313" key="13">
    <source>
        <dbReference type="Proteomes" id="UP000198346"/>
    </source>
</evidence>
<dbReference type="GO" id="GO:0009898">
    <property type="term" value="C:cytoplasmic side of plasma membrane"/>
    <property type="evidence" value="ECO:0007669"/>
    <property type="project" value="UniProtKB-UniRule"/>
</dbReference>
<dbReference type="Pfam" id="PF10150">
    <property type="entry name" value="RNase_E_G"/>
    <property type="match status" value="1"/>
</dbReference>
<feature type="region of interest" description="Required for zinc-mediated homotetramerization and catalytic activity" evidence="8">
    <location>
        <begin position="594"/>
        <end position="597"/>
    </location>
</feature>
<keyword evidence="8" id="KW-1003">Cell membrane</keyword>
<keyword evidence="2 8" id="KW-0540">Nuclease</keyword>
<feature type="binding site" evidence="8">
    <location>
        <position position="493"/>
    </location>
    <ligand>
        <name>Mg(2+)</name>
        <dbReference type="ChEBI" id="CHEBI:18420"/>
        <note>catalytic</note>
    </ligand>
</feature>
<feature type="compositionally biased region" description="Acidic residues" evidence="9">
    <location>
        <begin position="112"/>
        <end position="123"/>
    </location>
</feature>
<comment type="catalytic activity">
    <reaction evidence="8">
        <text>Endonucleolytic cleavage of single-stranded RNA in A- and U-rich regions.</text>
        <dbReference type="EC" id="3.1.26.12"/>
    </reaction>
</comment>
<comment type="similarity">
    <text evidence="8">Belongs to the RNase E/G family. RNase E subfamily.</text>
</comment>
<feature type="binding site" evidence="8">
    <location>
        <position position="594"/>
    </location>
    <ligand>
        <name>Zn(2+)</name>
        <dbReference type="ChEBI" id="CHEBI:29105"/>
        <note>ligand shared between dimeric partners</note>
    </ligand>
</feature>
<sequence>MTKKMLIDAAHPEEVRVCVLENGKVEDFDFEHASRRPLRGNIYLARVTRVEPSLQAAFVEYGGNRHGFLAFNEIHPDYYQIPISDRRILQAAEAEEAALAAELGLDQRGGDGEEGDFDLESEPSQESVPSLEDAADEEAGTDEAVENAETTDADEDHAESADARLAAALEAPQAESLARALTDSEPQAEVDEAEDPAAEEKAQEETGEDGLRESDERRAPDEGETETDGAAEKSAADGEDASQAGEPGAKRKKKSSRAELLERYKEARRKRIRLLRNYKIQEVIKRRQILLVQVVKEERGGKGAALTTYLSLAGRYCVLMPNTARGGGISRKIPLASDRKRLRRVIDTLDLPEGMGLIIRTAGAKRTKAEIKRDYDYLIRLWENIRTLTLKSIAPCLIYEEASLIKRAIRDLYDKDIDQVLVEGDAGYREAKDFMKMLMPSHAKNVQPYREKTPLFLKYDVESQLDAIYQPTVRLKSGGYLVIHQTEALVAIDVNSGKATRERNIEQTALKTNLEAAKEAARQCRLRDLAGLIVIDFIDMEENKNNRAVEKRLKEALKADRARIQIGRISNFGLLEMSRQRRRSGIVDGTTHACPTCNGAGVVRSHETAALRILRAIESAAIAERAAIMSVRASLEVALYILNHKRDWLKRIEDDYALKIEIVADSSKAGDQYELERRGAARDLPEPVALAPADHAQPPADAEDESEAGEAREVAGDQEAALGGGRRRRRRRRRKRDDGASAPETAAPAEEDRRAEEAGDENGEPREADEAAVAGESEEDAQRRRRRRGRRGGRRNRRRQEDEAAQSGAADSASVAEVAAPAGDEPARDSDAAAEASASPAPADEPTAEIENGASAKAQPEPTTPVAEEHADEAGETAPAGESPPAAHDNGVDEKATEKPAAETGPAPSPAVQSNEPAAPRRKSTRKGWWQRALGG</sequence>
<keyword evidence="8" id="KW-0472">Membrane</keyword>
<dbReference type="Gene3D" id="3.40.1260.20">
    <property type="entry name" value="Ribonuclease E, catalytic domain"/>
    <property type="match status" value="1"/>
</dbReference>
<comment type="cofactor">
    <cofactor evidence="8">
        <name>Zn(2+)</name>
        <dbReference type="ChEBI" id="CHEBI:29105"/>
    </cofactor>
    <text evidence="8">Binds 2 Zn(2+) ions per homotetramer.</text>
</comment>
<dbReference type="PANTHER" id="PTHR30001:SF1">
    <property type="entry name" value="RIBONUCLEASE E_G-LIKE PROTEIN, CHLOROPLASTIC"/>
    <property type="match status" value="1"/>
</dbReference>
<dbReference type="GO" id="GO:0008270">
    <property type="term" value="F:zinc ion binding"/>
    <property type="evidence" value="ECO:0007669"/>
    <property type="project" value="UniProtKB-UniRule"/>
</dbReference>
<comment type="subunit">
    <text evidence="8">Homotetramer formed by a dimer of dimers.</text>
</comment>
<keyword evidence="13" id="KW-1185">Reference proteome</keyword>
<keyword evidence="1 8" id="KW-0963">Cytoplasm</keyword>
<feature type="binding site" evidence="8">
    <location>
        <position position="597"/>
    </location>
    <ligand>
        <name>Zn(2+)</name>
        <dbReference type="ChEBI" id="CHEBI:29105"/>
        <note>ligand shared between dimeric partners</note>
    </ligand>
</feature>
<dbReference type="InterPro" id="IPR048583">
    <property type="entry name" value="RNase_E_G_thioredoxin-like"/>
</dbReference>
<feature type="compositionally biased region" description="Acidic residues" evidence="9">
    <location>
        <begin position="186"/>
        <end position="197"/>
    </location>
</feature>
<keyword evidence="6 8" id="KW-0460">Magnesium</keyword>
<feature type="compositionally biased region" description="Basic and acidic residues" evidence="9">
    <location>
        <begin position="198"/>
        <end position="221"/>
    </location>
</feature>
<evidence type="ECO:0000256" key="6">
    <source>
        <dbReference type="ARBA" id="ARBA00022842"/>
    </source>
</evidence>
<evidence type="ECO:0000256" key="3">
    <source>
        <dbReference type="ARBA" id="ARBA00022723"/>
    </source>
</evidence>
<evidence type="ECO:0000256" key="4">
    <source>
        <dbReference type="ARBA" id="ARBA00022759"/>
    </source>
</evidence>
<dbReference type="GO" id="GO:0000287">
    <property type="term" value="F:magnesium ion binding"/>
    <property type="evidence" value="ECO:0007669"/>
    <property type="project" value="UniProtKB-UniRule"/>
</dbReference>
<keyword evidence="8" id="KW-0698">rRNA processing</keyword>
<protein>
    <recommendedName>
        <fullName evidence="8">Ribonuclease E</fullName>
        <shortName evidence="8">RNase E</shortName>
        <ecNumber evidence="8">3.1.26.12</ecNumber>
    </recommendedName>
</protein>
<evidence type="ECO:0000259" key="10">
    <source>
        <dbReference type="Pfam" id="PF10150"/>
    </source>
</evidence>
<dbReference type="GO" id="GO:0005737">
    <property type="term" value="C:cytoplasm"/>
    <property type="evidence" value="ECO:0007669"/>
    <property type="project" value="UniProtKB-SubCell"/>
</dbReference>
<name>A0A239Q0Z2_9PROT</name>
<evidence type="ECO:0000256" key="1">
    <source>
        <dbReference type="ARBA" id="ARBA00022490"/>
    </source>
</evidence>
<dbReference type="RefSeq" id="WP_089413405.1">
    <property type="nucleotide sequence ID" value="NZ_FZQA01000011.1"/>
</dbReference>
<dbReference type="GO" id="GO:0008995">
    <property type="term" value="F:ribonuclease E activity"/>
    <property type="evidence" value="ECO:0007669"/>
    <property type="project" value="UniProtKB-EC"/>
</dbReference>
<dbReference type="Pfam" id="PF20833">
    <property type="entry name" value="RNase_E_G_Thio"/>
    <property type="match status" value="1"/>
</dbReference>
<feature type="region of interest" description="Disordered" evidence="9">
    <location>
        <begin position="691"/>
        <end position="936"/>
    </location>
</feature>
<feature type="compositionally biased region" description="Low complexity" evidence="9">
    <location>
        <begin position="833"/>
        <end position="845"/>
    </location>
</feature>
<evidence type="ECO:0000256" key="5">
    <source>
        <dbReference type="ARBA" id="ARBA00022801"/>
    </source>
</evidence>
<gene>
    <name evidence="8" type="primary">rne</name>
    <name evidence="12" type="ORF">SAMN06297382_2988</name>
</gene>
<keyword evidence="5 8" id="KW-0378">Hydrolase</keyword>
<evidence type="ECO:0000256" key="2">
    <source>
        <dbReference type="ARBA" id="ARBA00022722"/>
    </source>
</evidence>
<keyword evidence="8" id="KW-0819">tRNA processing</keyword>
<feature type="binding site" evidence="8">
    <location>
        <position position="536"/>
    </location>
    <ligand>
        <name>Mg(2+)</name>
        <dbReference type="ChEBI" id="CHEBI:18420"/>
        <note>catalytic</note>
    </ligand>
</feature>
<dbReference type="InterPro" id="IPR019307">
    <property type="entry name" value="RNA-bd_AU-1/RNase_E/G"/>
</dbReference>
<keyword evidence="8" id="KW-0862">Zinc</keyword>
<keyword evidence="8" id="KW-0699">rRNA-binding</keyword>
<dbReference type="OrthoDB" id="9804278at2"/>
<dbReference type="PANTHER" id="PTHR30001">
    <property type="entry name" value="RIBONUCLEASE"/>
    <property type="match status" value="1"/>
</dbReference>
<dbReference type="EC" id="3.1.26.12" evidence="8"/>
<dbReference type="GO" id="GO:0006364">
    <property type="term" value="P:rRNA processing"/>
    <property type="evidence" value="ECO:0007669"/>
    <property type="project" value="UniProtKB-UniRule"/>
</dbReference>
<feature type="compositionally biased region" description="Low complexity" evidence="9">
    <location>
        <begin position="808"/>
        <end position="824"/>
    </location>
</feature>
<evidence type="ECO:0000259" key="11">
    <source>
        <dbReference type="Pfam" id="PF20833"/>
    </source>
</evidence>
<feature type="compositionally biased region" description="Basic residues" evidence="9">
    <location>
        <begin position="725"/>
        <end position="735"/>
    </location>
</feature>
<dbReference type="EMBL" id="FZQA01000011">
    <property type="protein sequence ID" value="SNT75923.1"/>
    <property type="molecule type" value="Genomic_DNA"/>
</dbReference>
<evidence type="ECO:0000256" key="8">
    <source>
        <dbReference type="HAMAP-Rule" id="MF_00970"/>
    </source>
</evidence>
<organism evidence="12 13">
    <name type="scientific">Amphiplicatus metriothermophilus</name>
    <dbReference type="NCBI Taxonomy" id="1519374"/>
    <lineage>
        <taxon>Bacteria</taxon>
        <taxon>Pseudomonadati</taxon>
        <taxon>Pseudomonadota</taxon>
        <taxon>Alphaproteobacteria</taxon>
        <taxon>Parvularculales</taxon>
        <taxon>Parvularculaceae</taxon>
        <taxon>Amphiplicatus</taxon>
    </lineage>
</organism>